<dbReference type="InterPro" id="IPR016461">
    <property type="entry name" value="COMT-like"/>
</dbReference>
<dbReference type="Proteomes" id="UP000317572">
    <property type="component" value="Chromosome"/>
</dbReference>
<dbReference type="SUPFAM" id="SSF46785">
    <property type="entry name" value="Winged helix' DNA-binding domain"/>
    <property type="match status" value="1"/>
</dbReference>
<protein>
    <submittedName>
        <fullName evidence="6">Methyltransferase</fullName>
    </submittedName>
</protein>
<dbReference type="InterPro" id="IPR029063">
    <property type="entry name" value="SAM-dependent_MTases_sf"/>
</dbReference>
<evidence type="ECO:0000313" key="9">
    <source>
        <dbReference type="Proteomes" id="UP000595237"/>
    </source>
</evidence>
<evidence type="ECO:0000313" key="7">
    <source>
        <dbReference type="EMBL" id="QQU56396.1"/>
    </source>
</evidence>
<dbReference type="Gene3D" id="1.10.10.10">
    <property type="entry name" value="Winged helix-like DNA-binding domain superfamily/Winged helix DNA-binding domain"/>
    <property type="match status" value="1"/>
</dbReference>
<evidence type="ECO:0000313" key="8">
    <source>
        <dbReference type="Proteomes" id="UP000317572"/>
    </source>
</evidence>
<dbReference type="RefSeq" id="WP_061069179.1">
    <property type="nucleotide sequence ID" value="NZ_CADDTP010000010.1"/>
</dbReference>
<dbReference type="GO" id="GO:0032259">
    <property type="term" value="P:methylation"/>
    <property type="evidence" value="ECO:0007669"/>
    <property type="project" value="UniProtKB-KW"/>
</dbReference>
<feature type="domain" description="O-methyltransferase C-terminal" evidence="4">
    <location>
        <begin position="115"/>
        <end position="322"/>
    </location>
</feature>
<accession>A0A515D4L4</accession>
<evidence type="ECO:0000256" key="1">
    <source>
        <dbReference type="ARBA" id="ARBA00022603"/>
    </source>
</evidence>
<dbReference type="PIRSF" id="PIRSF005739">
    <property type="entry name" value="O-mtase"/>
    <property type="match status" value="1"/>
</dbReference>
<sequence length="344" mass="38305">MATNHVTLSEDEKASLYLLDQTMGFTVQAALRAAAELCVADHLIDGPKTAQELARKLEVNSRMLHRVLSILASRNIFSVSEDGRFSLNPVAQYLRSDLPDSLRGGVMMLTDETMWRPLGKLAATLRGEPVFKQIFGMPFYDYWSQEDIPDAENDFHIGMASMSALENKILMRSYKFPEHSTVVDIAGGFGGLLLSVLRANPTVKGILFDQPQVLPRNRLGELGDDSRWETCAGSFFEACPTADFYLLKFIVMDWADEPASRILRTCRNAMHPQSKLLLIEPVIVPNNTAWDSCRELDLVLMGSFDGGQVRTEEELKALLASADLKLNRIIDTGCYLSIVEAVPN</sequence>
<dbReference type="Proteomes" id="UP000595237">
    <property type="component" value="Chromosome"/>
</dbReference>
<keyword evidence="1 6" id="KW-0489">Methyltransferase</keyword>
<keyword evidence="2 6" id="KW-0808">Transferase</keyword>
<dbReference type="EMBL" id="CP068148">
    <property type="protein sequence ID" value="QQU56396.1"/>
    <property type="molecule type" value="Genomic_DNA"/>
</dbReference>
<dbReference type="Gene3D" id="3.40.50.150">
    <property type="entry name" value="Vaccinia Virus protein VP39"/>
    <property type="match status" value="1"/>
</dbReference>
<keyword evidence="3" id="KW-0949">S-adenosyl-L-methionine</keyword>
<proteinExistence type="predicted"/>
<dbReference type="AlphaFoldDB" id="A0A379YFV0"/>
<name>A0A379YFV0_SERLI</name>
<organism evidence="6 8">
    <name type="scientific">Serratia liquefaciens</name>
    <dbReference type="NCBI Taxonomy" id="614"/>
    <lineage>
        <taxon>Bacteria</taxon>
        <taxon>Pseudomonadati</taxon>
        <taxon>Pseudomonadota</taxon>
        <taxon>Gammaproteobacteria</taxon>
        <taxon>Enterobacterales</taxon>
        <taxon>Yersiniaceae</taxon>
        <taxon>Serratia</taxon>
    </lineage>
</organism>
<dbReference type="PANTHER" id="PTHR43712">
    <property type="entry name" value="PUTATIVE (AFU_ORTHOLOGUE AFUA_4G14580)-RELATED"/>
    <property type="match status" value="1"/>
</dbReference>
<dbReference type="SUPFAM" id="SSF53335">
    <property type="entry name" value="S-adenosyl-L-methionine-dependent methyltransferases"/>
    <property type="match status" value="1"/>
</dbReference>
<feature type="domain" description="O-methyltransferase dimerisation" evidence="5">
    <location>
        <begin position="22"/>
        <end position="94"/>
    </location>
</feature>
<evidence type="ECO:0000259" key="4">
    <source>
        <dbReference type="Pfam" id="PF00891"/>
    </source>
</evidence>
<keyword evidence="9" id="KW-1185">Reference proteome</keyword>
<dbReference type="PROSITE" id="PS51683">
    <property type="entry name" value="SAM_OMT_II"/>
    <property type="match status" value="1"/>
</dbReference>
<accession>A0A379YFV0</accession>
<dbReference type="GO" id="GO:0008171">
    <property type="term" value="F:O-methyltransferase activity"/>
    <property type="evidence" value="ECO:0007669"/>
    <property type="project" value="InterPro"/>
</dbReference>
<reference evidence="7 9" key="2">
    <citation type="submission" date="2021-01" db="EMBL/GenBank/DDBJ databases">
        <title>FDA dAtabase for Regulatory Grade micrObial Sequences (FDA-ARGOS): Supporting development and validation of Infectious Disease Dx tests.</title>
        <authorList>
            <person name="Blissenbach B."/>
            <person name="Krut O."/>
            <person name="Tallon L."/>
            <person name="Sadzewicz L."/>
            <person name="Zhao X."/>
            <person name="Boylan J."/>
            <person name="Ott S."/>
            <person name="Bowen H."/>
            <person name="Vavikolanu K."/>
            <person name="Mehta A."/>
            <person name="Aluvathingal J."/>
            <person name="Nadendla S."/>
            <person name="Yan Y."/>
            <person name="Sichtig H."/>
        </authorList>
    </citation>
    <scope>NUCLEOTIDE SEQUENCE [LARGE SCALE GENOMIC DNA]</scope>
    <source>
        <strain evidence="7 9">FDAARGOS_1081</strain>
    </source>
</reference>
<evidence type="ECO:0000256" key="3">
    <source>
        <dbReference type="ARBA" id="ARBA00022691"/>
    </source>
</evidence>
<evidence type="ECO:0000256" key="2">
    <source>
        <dbReference type="ARBA" id="ARBA00022679"/>
    </source>
</evidence>
<dbReference type="InterPro" id="IPR012967">
    <property type="entry name" value="COMT_dimerisation"/>
</dbReference>
<dbReference type="PANTHER" id="PTHR43712:SF2">
    <property type="entry name" value="O-METHYLTRANSFERASE CICE"/>
    <property type="match status" value="1"/>
</dbReference>
<reference evidence="6 8" key="1">
    <citation type="submission" date="2018-11" db="EMBL/GenBank/DDBJ databases">
        <title>The first complete genome of Serratia liquefaciens isolated from metalophyte plant revel distinctness adaptive mechanisms in an extreme habitat.</title>
        <authorList>
            <person name="Caneschi W.L."/>
            <person name="Sanchez A.B."/>
            <person name="Felestrino E.B."/>
            <person name="Assis R.A.B."/>
            <person name="Lemes C.G.C."/>
            <person name="Cordeiro I.F."/>
            <person name="Fonseca N.P."/>
            <person name="Villa M."/>
            <person name="Vieira I.T."/>
            <person name="Moraes L.A."/>
            <person name="Kamino L.H.Y."/>
            <person name="do Carmo F."/>
            <person name="Garcia C.M."/>
            <person name="Almeida N.F."/>
            <person name="Silva R.S."/>
            <person name="Ferro J.A."/>
            <person name="Ferro M.I.T."/>
            <person name="Varani A.M."/>
            <person name="Ferreira R.M."/>
            <person name="dos Santos V.L."/>
            <person name="Silva U.C."/>
            <person name="Setubal J.C."/>
            <person name="Moreira L.M."/>
        </authorList>
    </citation>
    <scope>NUCLEOTIDE SEQUENCE [LARGE SCALE GENOMIC DNA]</scope>
    <source>
        <strain evidence="6 8">FG3</strain>
    </source>
</reference>
<dbReference type="InterPro" id="IPR036390">
    <property type="entry name" value="WH_DNA-bd_sf"/>
</dbReference>
<evidence type="ECO:0000313" key="6">
    <source>
        <dbReference type="EMBL" id="QDL35347.1"/>
    </source>
</evidence>
<gene>
    <name evidence="6" type="ORF">EGO53_02905</name>
    <name evidence="7" type="ORF">I6I38_05140</name>
</gene>
<dbReference type="EMBL" id="CP033893">
    <property type="protein sequence ID" value="QDL35347.1"/>
    <property type="molecule type" value="Genomic_DNA"/>
</dbReference>
<dbReference type="Pfam" id="PF00891">
    <property type="entry name" value="Methyltransf_2"/>
    <property type="match status" value="1"/>
</dbReference>
<evidence type="ECO:0000259" key="5">
    <source>
        <dbReference type="Pfam" id="PF08100"/>
    </source>
</evidence>
<dbReference type="InterPro" id="IPR036388">
    <property type="entry name" value="WH-like_DNA-bd_sf"/>
</dbReference>
<dbReference type="InterPro" id="IPR001077">
    <property type="entry name" value="COMT_C"/>
</dbReference>
<dbReference type="GO" id="GO:0046983">
    <property type="term" value="F:protein dimerization activity"/>
    <property type="evidence" value="ECO:0007669"/>
    <property type="project" value="InterPro"/>
</dbReference>
<dbReference type="Pfam" id="PF08100">
    <property type="entry name" value="Dimerisation"/>
    <property type="match status" value="1"/>
</dbReference>